<dbReference type="AlphaFoldDB" id="A0A2T3N3Q2"/>
<dbReference type="PANTHER" id="PTHR11106">
    <property type="entry name" value="GANGLIOSIDE INDUCED DIFFERENTIATION ASSOCIATED PROTEIN 2-RELATED"/>
    <property type="match status" value="1"/>
</dbReference>
<sequence length="275" mass="30600">MVLSSVEKEDIIDLLLAELESVIRQFGAVQTNGYPQKRELLRAALNTLAPYSLSEKGTHNLNLLLQAELSESELVAVEQLAQQPFFTINNTKVVLWLGDITSLKIDAIVNAANSQLLGCFQPLHECIDNAIHSKAGVQVRDDCHTIMQKQNMLEGTGCAKVTRAYNLPSKFVIHTVGPIVQGELTKAHRKGLATSYQSCLEVCAQIEPIRSIAFCSISTGVFGYPIEEAADTAVTTVCEWLKNNQNQLDYVVFNVFSDRDHHCYQLFIEEMLCRI</sequence>
<dbReference type="PANTHER" id="PTHR11106:SF27">
    <property type="entry name" value="MACRO DOMAIN-CONTAINING PROTEIN"/>
    <property type="match status" value="1"/>
</dbReference>
<dbReference type="PROSITE" id="PS51154">
    <property type="entry name" value="MACRO"/>
    <property type="match status" value="1"/>
</dbReference>
<feature type="domain" description="Macro" evidence="1">
    <location>
        <begin position="80"/>
        <end position="272"/>
    </location>
</feature>
<dbReference type="OrthoDB" id="6194521at2"/>
<organism evidence="2 3">
    <name type="scientific">Photobacterium lipolyticum</name>
    <dbReference type="NCBI Taxonomy" id="266810"/>
    <lineage>
        <taxon>Bacteria</taxon>
        <taxon>Pseudomonadati</taxon>
        <taxon>Pseudomonadota</taxon>
        <taxon>Gammaproteobacteria</taxon>
        <taxon>Vibrionales</taxon>
        <taxon>Vibrionaceae</taxon>
        <taxon>Photobacterium</taxon>
    </lineage>
</organism>
<accession>A0A2T3N3Q2</accession>
<keyword evidence="3" id="KW-1185">Reference proteome</keyword>
<comment type="caution">
    <text evidence="2">The sequence shown here is derived from an EMBL/GenBank/DDBJ whole genome shotgun (WGS) entry which is preliminary data.</text>
</comment>
<proteinExistence type="predicted"/>
<gene>
    <name evidence="2" type="ORF">C9I89_04345</name>
</gene>
<evidence type="ECO:0000313" key="2">
    <source>
        <dbReference type="EMBL" id="PSW06950.1"/>
    </source>
</evidence>
<dbReference type="SMART" id="SM00506">
    <property type="entry name" value="A1pp"/>
    <property type="match status" value="1"/>
</dbReference>
<dbReference type="EMBL" id="PYMC01000002">
    <property type="protein sequence ID" value="PSW06950.1"/>
    <property type="molecule type" value="Genomic_DNA"/>
</dbReference>
<dbReference type="NCBIfam" id="NF003163">
    <property type="entry name" value="PRK04143.1"/>
    <property type="match status" value="1"/>
</dbReference>
<dbReference type="CDD" id="cd02908">
    <property type="entry name" value="Macro_OAADPr_deacetylase"/>
    <property type="match status" value="1"/>
</dbReference>
<dbReference type="InterPro" id="IPR043472">
    <property type="entry name" value="Macro_dom-like"/>
</dbReference>
<dbReference type="Proteomes" id="UP000240904">
    <property type="component" value="Unassembled WGS sequence"/>
</dbReference>
<name>A0A2T3N3Q2_9GAMM</name>
<dbReference type="Pfam" id="PF01661">
    <property type="entry name" value="Macro"/>
    <property type="match status" value="1"/>
</dbReference>
<dbReference type="InterPro" id="IPR002589">
    <property type="entry name" value="Macro_dom"/>
</dbReference>
<evidence type="ECO:0000313" key="3">
    <source>
        <dbReference type="Proteomes" id="UP000240904"/>
    </source>
</evidence>
<dbReference type="SUPFAM" id="SSF52949">
    <property type="entry name" value="Macro domain-like"/>
    <property type="match status" value="1"/>
</dbReference>
<reference evidence="2 3" key="1">
    <citation type="submission" date="2018-03" db="EMBL/GenBank/DDBJ databases">
        <title>Whole genome sequencing of Histamine producing bacteria.</title>
        <authorList>
            <person name="Butler K."/>
        </authorList>
    </citation>
    <scope>NUCLEOTIDE SEQUENCE [LARGE SCALE GENOMIC DNA]</scope>
    <source>
        <strain evidence="2 3">DSM 16190</strain>
    </source>
</reference>
<evidence type="ECO:0000259" key="1">
    <source>
        <dbReference type="PROSITE" id="PS51154"/>
    </source>
</evidence>
<protein>
    <recommendedName>
        <fullName evidence="1">Macro domain-containing protein</fullName>
    </recommendedName>
</protein>
<dbReference type="Gene3D" id="3.40.220.10">
    <property type="entry name" value="Leucine Aminopeptidase, subunit E, domain 1"/>
    <property type="match status" value="1"/>
</dbReference>